<dbReference type="SMART" id="SM01373">
    <property type="entry name" value="MAGE"/>
    <property type="match status" value="1"/>
</dbReference>
<comment type="caution">
    <text evidence="3">The sequence shown here is derived from an EMBL/GenBank/DDBJ whole genome shotgun (WGS) entry which is preliminary data.</text>
</comment>
<evidence type="ECO:0000259" key="2">
    <source>
        <dbReference type="PROSITE" id="PS50838"/>
    </source>
</evidence>
<evidence type="ECO:0000256" key="1">
    <source>
        <dbReference type="SAM" id="MobiDB-lite"/>
    </source>
</evidence>
<dbReference type="InterPro" id="IPR037445">
    <property type="entry name" value="MAGE"/>
</dbReference>
<organism evidence="3 7">
    <name type="scientific">Adineta steineri</name>
    <dbReference type="NCBI Taxonomy" id="433720"/>
    <lineage>
        <taxon>Eukaryota</taxon>
        <taxon>Metazoa</taxon>
        <taxon>Spiralia</taxon>
        <taxon>Gnathifera</taxon>
        <taxon>Rotifera</taxon>
        <taxon>Eurotatoria</taxon>
        <taxon>Bdelloidea</taxon>
        <taxon>Adinetida</taxon>
        <taxon>Adinetidae</taxon>
        <taxon>Adineta</taxon>
    </lineage>
</organism>
<evidence type="ECO:0000313" key="7">
    <source>
        <dbReference type="Proteomes" id="UP000663860"/>
    </source>
</evidence>
<dbReference type="EMBL" id="CAJNOM010000565">
    <property type="protein sequence ID" value="CAF1503269.1"/>
    <property type="molecule type" value="Genomic_DNA"/>
</dbReference>
<dbReference type="OrthoDB" id="205198at2759"/>
<reference evidence="3" key="1">
    <citation type="submission" date="2021-02" db="EMBL/GenBank/DDBJ databases">
        <authorList>
            <person name="Nowell W R."/>
        </authorList>
    </citation>
    <scope>NUCLEOTIDE SEQUENCE</scope>
</reference>
<dbReference type="InterPro" id="IPR041899">
    <property type="entry name" value="MAGE_WH2"/>
</dbReference>
<dbReference type="Gene3D" id="1.10.10.1200">
    <property type="entry name" value="MAGE homology domain, winged helix WH1 motif"/>
    <property type="match status" value="1"/>
</dbReference>
<dbReference type="InterPro" id="IPR002190">
    <property type="entry name" value="MHD_dom"/>
</dbReference>
<feature type="domain" description="MAGE" evidence="2">
    <location>
        <begin position="38"/>
        <end position="237"/>
    </location>
</feature>
<dbReference type="Proteomes" id="UP000663868">
    <property type="component" value="Unassembled WGS sequence"/>
</dbReference>
<name>A0A815D0L5_9BILA</name>
<dbReference type="Gene3D" id="1.10.10.1210">
    <property type="entry name" value="MAGE homology domain, winged helix WH2 motif"/>
    <property type="match status" value="1"/>
</dbReference>
<gene>
    <name evidence="3" type="ORF">IZO911_LOCUS33521</name>
    <name evidence="5" type="ORF">KXQ929_LOCUS29163</name>
    <name evidence="4" type="ORF">QVE165_LOCUS43643</name>
</gene>
<dbReference type="AlphaFoldDB" id="A0A815D0L5"/>
<dbReference type="Pfam" id="PF01454">
    <property type="entry name" value="MAGE"/>
    <property type="match status" value="1"/>
</dbReference>
<dbReference type="PROSITE" id="PS50838">
    <property type="entry name" value="MAGE"/>
    <property type="match status" value="1"/>
</dbReference>
<feature type="compositionally biased region" description="Acidic residues" evidence="1">
    <location>
        <begin position="23"/>
        <end position="32"/>
    </location>
</feature>
<protein>
    <recommendedName>
        <fullName evidence="2">MAGE domain-containing protein</fullName>
    </recommendedName>
</protein>
<dbReference type="GO" id="GO:0005634">
    <property type="term" value="C:nucleus"/>
    <property type="evidence" value="ECO:0007669"/>
    <property type="project" value="TreeGrafter"/>
</dbReference>
<accession>A0A815D0L5</accession>
<dbReference type="InterPro" id="IPR041898">
    <property type="entry name" value="MAGE_WH1"/>
</dbReference>
<evidence type="ECO:0000313" key="6">
    <source>
        <dbReference type="Proteomes" id="UP000663832"/>
    </source>
</evidence>
<dbReference type="EMBL" id="CAJOBB010002981">
    <property type="protein sequence ID" value="CAF4012499.1"/>
    <property type="molecule type" value="Genomic_DNA"/>
</dbReference>
<sequence length="256" mass="28976">MPPKKLSQVATQSQVSTNMSSTDDSDDNDNTFENDANFKQIISASIQYILVHSSKPQIIKRLDWNNSVLRPMGFDGRKHFSSVHKHVVKALNNTFGYKLVADEKHDGYILVNGLKKGPLEHRPLTNSNQYSKYALLMIIIACLKRAGGEMTSTDFWAILGETFSIRNEESSRLTINQHKIFGDVQKLIKVDFVKEGYLILEQAKDLTGDTPTQTVKLGFRAQHEFPDDSLEEFIEKVEQYGIESDEGEDNAMDDDN</sequence>
<proteinExistence type="predicted"/>
<evidence type="ECO:0000313" key="4">
    <source>
        <dbReference type="EMBL" id="CAF1503269.1"/>
    </source>
</evidence>
<dbReference type="PANTHER" id="PTHR11736:SF14">
    <property type="entry name" value="NSE3 HOMOLOG, SMC5-SMC6 COMPLEX COMPONENT"/>
    <property type="match status" value="1"/>
</dbReference>
<dbReference type="EMBL" id="CAJNOE010000620">
    <property type="protein sequence ID" value="CAF1291158.1"/>
    <property type="molecule type" value="Genomic_DNA"/>
</dbReference>
<dbReference type="PANTHER" id="PTHR11736">
    <property type="entry name" value="MELANOMA-ASSOCIATED ANTIGEN MAGE ANTIGEN"/>
    <property type="match status" value="1"/>
</dbReference>
<keyword evidence="6" id="KW-1185">Reference proteome</keyword>
<dbReference type="Proteomes" id="UP000663860">
    <property type="component" value="Unassembled WGS sequence"/>
</dbReference>
<feature type="region of interest" description="Disordered" evidence="1">
    <location>
        <begin position="1"/>
        <end position="32"/>
    </location>
</feature>
<evidence type="ECO:0000313" key="5">
    <source>
        <dbReference type="EMBL" id="CAF4012499.1"/>
    </source>
</evidence>
<dbReference type="Proteomes" id="UP000663832">
    <property type="component" value="Unassembled WGS sequence"/>
</dbReference>
<evidence type="ECO:0000313" key="3">
    <source>
        <dbReference type="EMBL" id="CAF1291158.1"/>
    </source>
</evidence>